<keyword evidence="4" id="KW-0597">Phosphoprotein</keyword>
<dbReference type="PROSITE" id="PS50109">
    <property type="entry name" value="HIS_KIN"/>
    <property type="match status" value="1"/>
</dbReference>
<evidence type="ECO:0000256" key="3">
    <source>
        <dbReference type="ARBA" id="ARBA00012438"/>
    </source>
</evidence>
<evidence type="ECO:0000259" key="13">
    <source>
        <dbReference type="PROSITE" id="PS50885"/>
    </source>
</evidence>
<keyword evidence="9" id="KW-0902">Two-component regulatory system</keyword>
<evidence type="ECO:0000256" key="1">
    <source>
        <dbReference type="ARBA" id="ARBA00000085"/>
    </source>
</evidence>
<dbReference type="PROSITE" id="PS50885">
    <property type="entry name" value="HAMP"/>
    <property type="match status" value="1"/>
</dbReference>
<gene>
    <name evidence="14" type="ORF">FLP30_00680</name>
</gene>
<dbReference type="InterPro" id="IPR050428">
    <property type="entry name" value="TCS_sensor_his_kinase"/>
</dbReference>
<evidence type="ECO:0000256" key="8">
    <source>
        <dbReference type="ARBA" id="ARBA00022989"/>
    </source>
</evidence>
<accession>A0A5C1YKM3</accession>
<dbReference type="Proteomes" id="UP000324536">
    <property type="component" value="Chromosome"/>
</dbReference>
<name>A0A5C1YKM3_9PROT</name>
<dbReference type="CDD" id="cd00082">
    <property type="entry name" value="HisKA"/>
    <property type="match status" value="1"/>
</dbReference>
<dbReference type="InterPro" id="IPR005467">
    <property type="entry name" value="His_kinase_dom"/>
</dbReference>
<dbReference type="PANTHER" id="PTHR45436">
    <property type="entry name" value="SENSOR HISTIDINE KINASE YKOH"/>
    <property type="match status" value="1"/>
</dbReference>
<dbReference type="OrthoDB" id="9815202at2"/>
<dbReference type="GO" id="GO:0005886">
    <property type="term" value="C:plasma membrane"/>
    <property type="evidence" value="ECO:0007669"/>
    <property type="project" value="TreeGrafter"/>
</dbReference>
<evidence type="ECO:0000256" key="4">
    <source>
        <dbReference type="ARBA" id="ARBA00022553"/>
    </source>
</evidence>
<dbReference type="CDD" id="cd06225">
    <property type="entry name" value="HAMP"/>
    <property type="match status" value="1"/>
</dbReference>
<dbReference type="Pfam" id="PF00512">
    <property type="entry name" value="HisKA"/>
    <property type="match status" value="1"/>
</dbReference>
<evidence type="ECO:0000256" key="9">
    <source>
        <dbReference type="ARBA" id="ARBA00023012"/>
    </source>
</evidence>
<dbReference type="InterPro" id="IPR003661">
    <property type="entry name" value="HisK_dim/P_dom"/>
</dbReference>
<evidence type="ECO:0000256" key="2">
    <source>
        <dbReference type="ARBA" id="ARBA00004370"/>
    </source>
</evidence>
<evidence type="ECO:0000256" key="7">
    <source>
        <dbReference type="ARBA" id="ARBA00022777"/>
    </source>
</evidence>
<keyword evidence="8 11" id="KW-1133">Transmembrane helix</keyword>
<keyword evidence="7 14" id="KW-0418">Kinase</keyword>
<evidence type="ECO:0000259" key="12">
    <source>
        <dbReference type="PROSITE" id="PS50109"/>
    </source>
</evidence>
<dbReference type="Pfam" id="PF00672">
    <property type="entry name" value="HAMP"/>
    <property type="match status" value="1"/>
</dbReference>
<sequence>MFLTELFRTATFRITLMALAAMAGVMIMQFGLVYAQMEAVESRRSTEILEGEAELLSQMSPEHLEYVIRRRATGDLRLLISSVGLFDPGHALIAGDMHTWPHGLKPDGKPHNVRIYPEEGDPYPLRLLAVTLSNGTVLVLGRSFHLLAEQKLMLRHTMLVAAAPTFMFALFLGIVLSHRALSRVKDMHEAIDRIMAGDIHERLPAAKERDDVERLAGSVNRMLDRLEHLMDGMREVGNDIAHDLRTPLSRVRARLERAVAAGDGVEGQKAAMSRAVDDLDQCLGIITALLRIAELENSRRTEGFAEVSLGELVEDVFDLYEPIAEMEGKRLLKHPQSTVVQVWGDRHLLIEMLANLVDNAIKFTPEGGSITLDFGSAPGCAMLMVTDTGVGIAPEERQVVLSRFYRSDKSRHVPGSGLGLSLVSAIAHLHEASVSIETGTHGVGTCFRIVFPT</sequence>
<dbReference type="PRINTS" id="PR00344">
    <property type="entry name" value="BCTRLSENSOR"/>
</dbReference>
<dbReference type="InterPro" id="IPR036097">
    <property type="entry name" value="HisK_dim/P_sf"/>
</dbReference>
<dbReference type="Pfam" id="PF02518">
    <property type="entry name" value="HATPase_c"/>
    <property type="match status" value="1"/>
</dbReference>
<evidence type="ECO:0000256" key="10">
    <source>
        <dbReference type="ARBA" id="ARBA00023136"/>
    </source>
</evidence>
<feature type="domain" description="Histidine kinase" evidence="12">
    <location>
        <begin position="239"/>
        <end position="453"/>
    </location>
</feature>
<dbReference type="RefSeq" id="WP_149277892.1">
    <property type="nucleotide sequence ID" value="NZ_CP043506.1"/>
</dbReference>
<reference evidence="14 15" key="1">
    <citation type="submission" date="2019-09" db="EMBL/GenBank/DDBJ databases">
        <title>Genome sequencing of strain KACC 21233.</title>
        <authorList>
            <person name="Heo J."/>
            <person name="Kim S.-J."/>
            <person name="Kim J.-S."/>
            <person name="Hong S.-B."/>
            <person name="Kwon S.-W."/>
        </authorList>
    </citation>
    <scope>NUCLEOTIDE SEQUENCE [LARGE SCALE GENOMIC DNA]</scope>
    <source>
        <strain evidence="14 15">KACC 21233</strain>
    </source>
</reference>
<organism evidence="14 15">
    <name type="scientific">Acetobacter vaccinii</name>
    <dbReference type="NCBI Taxonomy" id="2592655"/>
    <lineage>
        <taxon>Bacteria</taxon>
        <taxon>Pseudomonadati</taxon>
        <taxon>Pseudomonadota</taxon>
        <taxon>Alphaproteobacteria</taxon>
        <taxon>Acetobacterales</taxon>
        <taxon>Acetobacteraceae</taxon>
        <taxon>Acetobacter</taxon>
    </lineage>
</organism>
<dbReference type="PANTHER" id="PTHR45436:SF8">
    <property type="entry name" value="HISTIDINE KINASE"/>
    <property type="match status" value="1"/>
</dbReference>
<comment type="catalytic activity">
    <reaction evidence="1">
        <text>ATP + protein L-histidine = ADP + protein N-phospho-L-histidine.</text>
        <dbReference type="EC" id="2.7.13.3"/>
    </reaction>
</comment>
<feature type="transmembrane region" description="Helical" evidence="11">
    <location>
        <begin position="156"/>
        <end position="177"/>
    </location>
</feature>
<dbReference type="AlphaFoldDB" id="A0A5C1YKM3"/>
<dbReference type="InterPro" id="IPR004358">
    <property type="entry name" value="Sig_transdc_His_kin-like_C"/>
</dbReference>
<dbReference type="SUPFAM" id="SSF47384">
    <property type="entry name" value="Homodimeric domain of signal transducing histidine kinase"/>
    <property type="match status" value="1"/>
</dbReference>
<dbReference type="SUPFAM" id="SSF158472">
    <property type="entry name" value="HAMP domain-like"/>
    <property type="match status" value="1"/>
</dbReference>
<dbReference type="SMART" id="SM00388">
    <property type="entry name" value="HisKA"/>
    <property type="match status" value="1"/>
</dbReference>
<protein>
    <recommendedName>
        <fullName evidence="3">histidine kinase</fullName>
        <ecNumber evidence="3">2.7.13.3</ecNumber>
    </recommendedName>
</protein>
<evidence type="ECO:0000256" key="11">
    <source>
        <dbReference type="SAM" id="Phobius"/>
    </source>
</evidence>
<keyword evidence="5" id="KW-0808">Transferase</keyword>
<dbReference type="KEGG" id="acek:FLP30_00680"/>
<dbReference type="Gene3D" id="3.30.565.10">
    <property type="entry name" value="Histidine kinase-like ATPase, C-terminal domain"/>
    <property type="match status" value="1"/>
</dbReference>
<dbReference type="Gene3D" id="1.10.287.130">
    <property type="match status" value="1"/>
</dbReference>
<feature type="domain" description="HAMP" evidence="13">
    <location>
        <begin position="178"/>
        <end position="231"/>
    </location>
</feature>
<proteinExistence type="predicted"/>
<dbReference type="SMART" id="SM00387">
    <property type="entry name" value="HATPase_c"/>
    <property type="match status" value="1"/>
</dbReference>
<dbReference type="EC" id="2.7.13.3" evidence="3"/>
<dbReference type="GO" id="GO:0000155">
    <property type="term" value="F:phosphorelay sensor kinase activity"/>
    <property type="evidence" value="ECO:0007669"/>
    <property type="project" value="InterPro"/>
</dbReference>
<comment type="subcellular location">
    <subcellularLocation>
        <location evidence="2">Membrane</location>
    </subcellularLocation>
</comment>
<dbReference type="SMART" id="SM00304">
    <property type="entry name" value="HAMP"/>
    <property type="match status" value="1"/>
</dbReference>
<evidence type="ECO:0000313" key="14">
    <source>
        <dbReference type="EMBL" id="QEO16451.1"/>
    </source>
</evidence>
<dbReference type="InterPro" id="IPR036890">
    <property type="entry name" value="HATPase_C_sf"/>
</dbReference>
<dbReference type="Gene3D" id="6.10.340.10">
    <property type="match status" value="1"/>
</dbReference>
<keyword evidence="15" id="KW-1185">Reference proteome</keyword>
<dbReference type="EMBL" id="CP043506">
    <property type="protein sequence ID" value="QEO16451.1"/>
    <property type="molecule type" value="Genomic_DNA"/>
</dbReference>
<dbReference type="InterPro" id="IPR003594">
    <property type="entry name" value="HATPase_dom"/>
</dbReference>
<evidence type="ECO:0000256" key="6">
    <source>
        <dbReference type="ARBA" id="ARBA00022692"/>
    </source>
</evidence>
<evidence type="ECO:0000313" key="15">
    <source>
        <dbReference type="Proteomes" id="UP000324536"/>
    </source>
</evidence>
<evidence type="ECO:0000256" key="5">
    <source>
        <dbReference type="ARBA" id="ARBA00022679"/>
    </source>
</evidence>
<dbReference type="SUPFAM" id="SSF55874">
    <property type="entry name" value="ATPase domain of HSP90 chaperone/DNA topoisomerase II/histidine kinase"/>
    <property type="match status" value="1"/>
</dbReference>
<feature type="transmembrane region" description="Helical" evidence="11">
    <location>
        <begin position="12"/>
        <end position="35"/>
    </location>
</feature>
<keyword evidence="10 11" id="KW-0472">Membrane</keyword>
<dbReference type="InterPro" id="IPR003660">
    <property type="entry name" value="HAMP_dom"/>
</dbReference>
<keyword evidence="6 11" id="KW-0812">Transmembrane</keyword>